<organism evidence="7 8">
    <name type="scientific">Lupinus albus</name>
    <name type="common">White lupine</name>
    <name type="synonym">Lupinus termis</name>
    <dbReference type="NCBI Taxonomy" id="3870"/>
    <lineage>
        <taxon>Eukaryota</taxon>
        <taxon>Viridiplantae</taxon>
        <taxon>Streptophyta</taxon>
        <taxon>Embryophyta</taxon>
        <taxon>Tracheophyta</taxon>
        <taxon>Spermatophyta</taxon>
        <taxon>Magnoliopsida</taxon>
        <taxon>eudicotyledons</taxon>
        <taxon>Gunneridae</taxon>
        <taxon>Pentapetalae</taxon>
        <taxon>rosids</taxon>
        <taxon>fabids</taxon>
        <taxon>Fabales</taxon>
        <taxon>Fabaceae</taxon>
        <taxon>Papilionoideae</taxon>
        <taxon>50 kb inversion clade</taxon>
        <taxon>genistoids sensu lato</taxon>
        <taxon>core genistoids</taxon>
        <taxon>Genisteae</taxon>
        <taxon>Lupinus</taxon>
    </lineage>
</organism>
<evidence type="ECO:0000256" key="4">
    <source>
        <dbReference type="RuleBase" id="RU003718"/>
    </source>
</evidence>
<dbReference type="Proteomes" id="UP000447434">
    <property type="component" value="Chromosome 13"/>
</dbReference>
<dbReference type="SUPFAM" id="SSF53756">
    <property type="entry name" value="UDP-Glycosyltransferase/glycogen phosphorylase"/>
    <property type="match status" value="1"/>
</dbReference>
<gene>
    <name evidence="7" type="ORF">Lalb_Chr13g0295591</name>
</gene>
<evidence type="ECO:0000313" key="8">
    <source>
        <dbReference type="Proteomes" id="UP000447434"/>
    </source>
</evidence>
<dbReference type="InterPro" id="IPR058980">
    <property type="entry name" value="Glyco_transf_N"/>
</dbReference>
<comment type="caution">
    <text evidence="7">The sequence shown here is derived from an EMBL/GenBank/DDBJ whole genome shotgun (WGS) entry which is preliminary data.</text>
</comment>
<dbReference type="FunFam" id="3.40.50.2000:FF:000057">
    <property type="entry name" value="Glycosyltransferase"/>
    <property type="match status" value="1"/>
</dbReference>
<dbReference type="Pfam" id="PF00201">
    <property type="entry name" value="UDPGT"/>
    <property type="match status" value="1"/>
</dbReference>
<evidence type="ECO:0000256" key="1">
    <source>
        <dbReference type="ARBA" id="ARBA00009995"/>
    </source>
</evidence>
<dbReference type="PANTHER" id="PTHR11926:SF1311">
    <property type="entry name" value="UDP-GLYCOSYLTRANSFERASE 74F2"/>
    <property type="match status" value="1"/>
</dbReference>
<proteinExistence type="inferred from homology"/>
<keyword evidence="3 4" id="KW-0808">Transferase</keyword>
<dbReference type="EMBL" id="WOCE01000013">
    <property type="protein sequence ID" value="KAE9601230.1"/>
    <property type="molecule type" value="Genomic_DNA"/>
</dbReference>
<dbReference type="OrthoDB" id="5835829at2759"/>
<protein>
    <recommendedName>
        <fullName evidence="5">Glycosyltransferase</fullName>
        <ecNumber evidence="5">2.4.1.-</ecNumber>
    </recommendedName>
</protein>
<evidence type="ECO:0000256" key="3">
    <source>
        <dbReference type="ARBA" id="ARBA00022679"/>
    </source>
</evidence>
<dbReference type="EC" id="2.4.1.-" evidence="5"/>
<dbReference type="Gene3D" id="3.40.50.2000">
    <property type="entry name" value="Glycogen Phosphorylase B"/>
    <property type="match status" value="2"/>
</dbReference>
<dbReference type="GO" id="GO:0032787">
    <property type="term" value="P:monocarboxylic acid metabolic process"/>
    <property type="evidence" value="ECO:0007669"/>
    <property type="project" value="UniProtKB-ARBA"/>
</dbReference>
<dbReference type="FunFam" id="3.40.50.2000:FF:000019">
    <property type="entry name" value="Glycosyltransferase"/>
    <property type="match status" value="1"/>
</dbReference>
<accession>A0A6A5NRM2</accession>
<keyword evidence="2 4" id="KW-0328">Glycosyltransferase</keyword>
<dbReference type="CDD" id="cd03784">
    <property type="entry name" value="GT1_Gtf-like"/>
    <property type="match status" value="1"/>
</dbReference>
<dbReference type="AlphaFoldDB" id="A0A6A5NRM2"/>
<keyword evidence="8" id="KW-1185">Reference proteome</keyword>
<dbReference type="GO" id="GO:0080043">
    <property type="term" value="F:quercetin 3-O-glucosyltransferase activity"/>
    <property type="evidence" value="ECO:0007669"/>
    <property type="project" value="TreeGrafter"/>
</dbReference>
<dbReference type="InterPro" id="IPR035595">
    <property type="entry name" value="UDP_glycos_trans_CS"/>
</dbReference>
<dbReference type="PROSITE" id="PS00375">
    <property type="entry name" value="UDPGT"/>
    <property type="match status" value="1"/>
</dbReference>
<evidence type="ECO:0000259" key="6">
    <source>
        <dbReference type="Pfam" id="PF26168"/>
    </source>
</evidence>
<evidence type="ECO:0000256" key="5">
    <source>
        <dbReference type="RuleBase" id="RU362057"/>
    </source>
</evidence>
<reference evidence="8" key="1">
    <citation type="journal article" date="2020" name="Nat. Commun.">
        <title>Genome sequence of the cluster root forming white lupin.</title>
        <authorList>
            <person name="Hufnagel B."/>
            <person name="Marques A."/>
            <person name="Soriano A."/>
            <person name="Marques L."/>
            <person name="Divol F."/>
            <person name="Doumas P."/>
            <person name="Sallet E."/>
            <person name="Mancinotti D."/>
            <person name="Carrere S."/>
            <person name="Marande W."/>
            <person name="Arribat S."/>
            <person name="Keller J."/>
            <person name="Huneau C."/>
            <person name="Blein T."/>
            <person name="Aime D."/>
            <person name="Laguerre M."/>
            <person name="Taylor J."/>
            <person name="Schubert V."/>
            <person name="Nelson M."/>
            <person name="Geu-Flores F."/>
            <person name="Crespi M."/>
            <person name="Gallardo-Guerrero K."/>
            <person name="Delaux P.-M."/>
            <person name="Salse J."/>
            <person name="Berges H."/>
            <person name="Guyot R."/>
            <person name="Gouzy J."/>
            <person name="Peret B."/>
        </authorList>
    </citation>
    <scope>NUCLEOTIDE SEQUENCE [LARGE SCALE GENOMIC DNA]</scope>
    <source>
        <strain evidence="8">cv. Amiga</strain>
    </source>
</reference>
<sequence length="506" mass="57497">MSYVIFEYSKYDTLFIPKVKLIHDHFSYIYLDCVNIYCENKKMEEKKSKVNERKHVLMVPYPSQGHINPMLNFSKRLSTKGVYVTIVTTIFISKSMHRLHSSTLPDSIKFDTISDGYDQGGFAQADSIASYLSNMEAIGSKNLRELIQKYNFSEYPISGIVYDPFLPWALDVGKEFGLVGAAFFTQMCAVNYIYYYVHHGLLKLPVSSIPISIPGLPLLELKDTPSFVDNPDFYPPYFDMVMNQFSNIYKADFILVNSFYKLEEQVVSSMSKLLPLLTIGPTVPSFHLDKVSPNDRDNDIHLHRLDSSASTWLNSKPEGSVVYVSFGSMVSLSKEQMEELALGLKGTGFNFLWVINVLERKKLSKELFDEICEGEKGLVVNWIPQMEVLSNKAIGCFLTHCGWNSTIEALSLGVPMVAMPQWTDQPMDAKFVEDVWKVGIRVKVNENNIVKGEEIVFCLRQVMEKDSGKQLRINAKKWRDLAIEAVSEGGTSDNNINEFVKNVIRS</sequence>
<dbReference type="PANTHER" id="PTHR11926">
    <property type="entry name" value="GLUCOSYL/GLUCURONOSYL TRANSFERASES"/>
    <property type="match status" value="1"/>
</dbReference>
<comment type="similarity">
    <text evidence="1 4">Belongs to the UDP-glycosyltransferase family.</text>
</comment>
<dbReference type="Pfam" id="PF26168">
    <property type="entry name" value="Glyco_transf_N"/>
    <property type="match status" value="1"/>
</dbReference>
<feature type="domain" description="Glycosyltransferase N-terminal" evidence="6">
    <location>
        <begin position="56"/>
        <end position="101"/>
    </location>
</feature>
<name>A0A6A5NRM2_LUPAL</name>
<evidence type="ECO:0000256" key="2">
    <source>
        <dbReference type="ARBA" id="ARBA00022676"/>
    </source>
</evidence>
<dbReference type="InterPro" id="IPR002213">
    <property type="entry name" value="UDP_glucos_trans"/>
</dbReference>
<evidence type="ECO:0000313" key="7">
    <source>
        <dbReference type="EMBL" id="KAE9601230.1"/>
    </source>
</evidence>
<dbReference type="GO" id="GO:0080044">
    <property type="term" value="F:quercetin 7-O-glucosyltransferase activity"/>
    <property type="evidence" value="ECO:0007669"/>
    <property type="project" value="TreeGrafter"/>
</dbReference>